<organism evidence="3 4">
    <name type="scientific">Streptomyces albipurpureus</name>
    <dbReference type="NCBI Taxonomy" id="2897419"/>
    <lineage>
        <taxon>Bacteria</taxon>
        <taxon>Bacillati</taxon>
        <taxon>Actinomycetota</taxon>
        <taxon>Actinomycetes</taxon>
        <taxon>Kitasatosporales</taxon>
        <taxon>Streptomycetaceae</taxon>
        <taxon>Streptomyces</taxon>
    </lineage>
</organism>
<feature type="domain" description="VOC" evidence="2">
    <location>
        <begin position="6"/>
        <end position="124"/>
    </location>
</feature>
<dbReference type="SUPFAM" id="SSF54593">
    <property type="entry name" value="Glyoxalase/Bleomycin resistance protein/Dihydroxybiphenyl dioxygenase"/>
    <property type="match status" value="1"/>
</dbReference>
<dbReference type="InterPro" id="IPR037523">
    <property type="entry name" value="VOC_core"/>
</dbReference>
<dbReference type="InterPro" id="IPR050383">
    <property type="entry name" value="GlyoxalaseI/FosfomycinResist"/>
</dbReference>
<dbReference type="Proteomes" id="UP001431429">
    <property type="component" value="Unassembled WGS sequence"/>
</dbReference>
<name>A0ABT0V401_9ACTN</name>
<accession>A0ABT0V401</accession>
<keyword evidence="4" id="KW-1185">Reference proteome</keyword>
<comment type="caution">
    <text evidence="3">The sequence shown here is derived from an EMBL/GenBank/DDBJ whole genome shotgun (WGS) entry which is preliminary data.</text>
</comment>
<dbReference type="PROSITE" id="PS00934">
    <property type="entry name" value="GLYOXALASE_I_1"/>
    <property type="match status" value="1"/>
</dbReference>
<protein>
    <submittedName>
        <fullName evidence="3">VOC family protein</fullName>
    </submittedName>
</protein>
<dbReference type="PANTHER" id="PTHR21366">
    <property type="entry name" value="GLYOXALASE FAMILY PROTEIN"/>
    <property type="match status" value="1"/>
</dbReference>
<evidence type="ECO:0000256" key="1">
    <source>
        <dbReference type="ARBA" id="ARBA00022723"/>
    </source>
</evidence>
<dbReference type="InterPro" id="IPR029068">
    <property type="entry name" value="Glyas_Bleomycin-R_OHBP_Dase"/>
</dbReference>
<keyword evidence="1" id="KW-0479">Metal-binding</keyword>
<evidence type="ECO:0000259" key="2">
    <source>
        <dbReference type="PROSITE" id="PS51819"/>
    </source>
</evidence>
<dbReference type="Gene3D" id="3.10.180.10">
    <property type="entry name" value="2,3-Dihydroxybiphenyl 1,2-Dioxygenase, domain 1"/>
    <property type="match status" value="1"/>
</dbReference>
<proteinExistence type="predicted"/>
<evidence type="ECO:0000313" key="4">
    <source>
        <dbReference type="Proteomes" id="UP001431429"/>
    </source>
</evidence>
<dbReference type="InterPro" id="IPR004360">
    <property type="entry name" value="Glyas_Fos-R_dOase_dom"/>
</dbReference>
<dbReference type="EMBL" id="JAMQAW010000099">
    <property type="protein sequence ID" value="MCM2394106.1"/>
    <property type="molecule type" value="Genomic_DNA"/>
</dbReference>
<sequence>MAKIERLAHIGVHVRDMDRSLAFYRDVLGLQVTDDDSAHGMVFLSSRPEVEHHEVLLCGGRTVGEEELWLQQISFRCPTLEDVLEYYARFLEHGVRIEYTVTHGNAIGVYFFDPDGNRCEVYWPTGLKAKQGYLEALDFTRPAAELVEQVRLSVAEHGEDGYVDTRLLSGIDVGSEGS</sequence>
<dbReference type="Pfam" id="PF00903">
    <property type="entry name" value="Glyoxalase"/>
    <property type="match status" value="1"/>
</dbReference>
<dbReference type="RefSeq" id="WP_250924386.1">
    <property type="nucleotide sequence ID" value="NZ_JAMQAW010000099.1"/>
</dbReference>
<gene>
    <name evidence="3" type="ORF">NBG84_38550</name>
</gene>
<evidence type="ECO:0000313" key="3">
    <source>
        <dbReference type="EMBL" id="MCM2394106.1"/>
    </source>
</evidence>
<reference evidence="3" key="1">
    <citation type="submission" date="2022-06" db="EMBL/GenBank/DDBJ databases">
        <title>Genome public.</title>
        <authorList>
            <person name="Sun Q."/>
        </authorList>
    </citation>
    <scope>NUCLEOTIDE SEQUENCE</scope>
    <source>
        <strain evidence="3">CWNU-1</strain>
    </source>
</reference>
<dbReference type="InterPro" id="IPR018146">
    <property type="entry name" value="Glyoxalase_1_CS"/>
</dbReference>
<dbReference type="PROSITE" id="PS51819">
    <property type="entry name" value="VOC"/>
    <property type="match status" value="1"/>
</dbReference>